<proteinExistence type="predicted"/>
<protein>
    <submittedName>
        <fullName evidence="2">Uncharacterized protein</fullName>
    </submittedName>
</protein>
<evidence type="ECO:0000313" key="3">
    <source>
        <dbReference type="Proteomes" id="UP000002424"/>
    </source>
</evidence>
<dbReference type="AlphaFoldDB" id="C1DIU3"/>
<dbReference type="EnsemblBacteria" id="ACO80762">
    <property type="protein sequence ID" value="ACO80762"/>
    <property type="gene ID" value="Avin_46570"/>
</dbReference>
<evidence type="ECO:0000313" key="2">
    <source>
        <dbReference type="EMBL" id="ACO80762.1"/>
    </source>
</evidence>
<dbReference type="Proteomes" id="UP000002424">
    <property type="component" value="Chromosome"/>
</dbReference>
<keyword evidence="3" id="KW-1185">Reference proteome</keyword>
<gene>
    <name evidence="2" type="ordered locus">Avin_46570</name>
</gene>
<dbReference type="EMBL" id="CP001157">
    <property type="protein sequence ID" value="ACO80762.1"/>
    <property type="molecule type" value="Genomic_DNA"/>
</dbReference>
<organism evidence="2 3">
    <name type="scientific">Azotobacter vinelandii (strain DJ / ATCC BAA-1303)</name>
    <dbReference type="NCBI Taxonomy" id="322710"/>
    <lineage>
        <taxon>Bacteria</taxon>
        <taxon>Pseudomonadati</taxon>
        <taxon>Pseudomonadota</taxon>
        <taxon>Gammaproteobacteria</taxon>
        <taxon>Pseudomonadales</taxon>
        <taxon>Pseudomonadaceae</taxon>
        <taxon>Azotobacter</taxon>
    </lineage>
</organism>
<dbReference type="HOGENOM" id="CLU_3004141_0_0_6"/>
<name>C1DIU3_AZOVD</name>
<evidence type="ECO:0000256" key="1">
    <source>
        <dbReference type="SAM" id="MobiDB-lite"/>
    </source>
</evidence>
<feature type="region of interest" description="Disordered" evidence="1">
    <location>
        <begin position="1"/>
        <end position="32"/>
    </location>
</feature>
<sequence>MRACPVARPAVPADGATMPAPRAQAHRDDARQGRHTLDLVRKFPEKRKEILFPAFF</sequence>
<feature type="compositionally biased region" description="Low complexity" evidence="1">
    <location>
        <begin position="1"/>
        <end position="13"/>
    </location>
</feature>
<dbReference type="STRING" id="322710.Avin_46570"/>
<dbReference type="KEGG" id="avn:Avin_46570"/>
<reference evidence="2 3" key="1">
    <citation type="journal article" date="2009" name="J. Bacteriol.">
        <title>Genome sequence of Azotobacter vinelandii, an obligate aerobe specialized to support diverse anaerobic metabolic processes.</title>
        <authorList>
            <person name="Setubal J.C."/>
            <person name="dos Santos P."/>
            <person name="Goldman B.S."/>
            <person name="Ertesvag H."/>
            <person name="Espin G."/>
            <person name="Rubio L.M."/>
            <person name="Valla S."/>
            <person name="Almeida N.F."/>
            <person name="Balasubramanian D."/>
            <person name="Cromes L."/>
            <person name="Curatti L."/>
            <person name="Du Z."/>
            <person name="Godsy E."/>
            <person name="Goodner B."/>
            <person name="Hellner-Burris K."/>
            <person name="Hernandez J.A."/>
            <person name="Houmiel K."/>
            <person name="Imperial J."/>
            <person name="Kennedy C."/>
            <person name="Larson T.J."/>
            <person name="Latreille P."/>
            <person name="Ligon L.S."/>
            <person name="Lu J."/>
            <person name="Maerk M."/>
            <person name="Miller N.M."/>
            <person name="Norton S."/>
            <person name="O'Carroll I.P."/>
            <person name="Paulsen I."/>
            <person name="Raulfs E.C."/>
            <person name="Roemer R."/>
            <person name="Rosser J."/>
            <person name="Segura D."/>
            <person name="Slater S."/>
            <person name="Stricklin S.L."/>
            <person name="Studholme D.J."/>
            <person name="Sun J."/>
            <person name="Viana C.J."/>
            <person name="Wallin E."/>
            <person name="Wang B."/>
            <person name="Wheeler C."/>
            <person name="Zhu H."/>
            <person name="Dean D.R."/>
            <person name="Dixon R."/>
            <person name="Wood D."/>
        </authorList>
    </citation>
    <scope>NUCLEOTIDE SEQUENCE [LARGE SCALE GENOMIC DNA]</scope>
    <source>
        <strain evidence="3">DJ / ATCC BAA-1303</strain>
    </source>
</reference>
<accession>C1DIU3</accession>